<dbReference type="GO" id="GO:0009089">
    <property type="term" value="P:lysine biosynthetic process via diaminopimelate"/>
    <property type="evidence" value="ECO:0007669"/>
    <property type="project" value="TreeGrafter"/>
</dbReference>
<dbReference type="GO" id="GO:0008836">
    <property type="term" value="F:diaminopimelate decarboxylase activity"/>
    <property type="evidence" value="ECO:0007669"/>
    <property type="project" value="TreeGrafter"/>
</dbReference>
<evidence type="ECO:0000313" key="9">
    <source>
        <dbReference type="Proteomes" id="UP000002029"/>
    </source>
</evidence>
<dbReference type="InterPro" id="IPR022644">
    <property type="entry name" value="De-COase2_N"/>
</dbReference>
<sequence>MTPDLPLPTGSITDSALPTGSITDSALPAGSITDRPTAVVPVPDGLTPDDLPAYVYDLASLDEHAAAVRAALPGIELYYAVKANPDPELLRVLARHVDGFEVSSGGELAHVRGLFPGARVALGGPGKTDAELFGDVTRLHVESPGELRRLLASGRRADVLLRVNLDVPVAGASLAMGGGATPFGMDPGGIAECVALLSGQDAVRLRGIHAHLASGLEAPALLELAAAVLEYARELGVTEINLGGGMAVSYAAPDARFDWHSYGEGLARLRRPGEVLRIEPGRALTVYCGRYVTRVIDVKRVHGELFAVVAGGTHHLRTPATKGHSQPLAALPPGEPVTIVGQLCTPKDVLAHRVPVRLAAGDIVEFTMAGAYAWNISHHDFLMHPKPGFHYG</sequence>
<dbReference type="SUPFAM" id="SSF51419">
    <property type="entry name" value="PLP-binding barrel"/>
    <property type="match status" value="1"/>
</dbReference>
<comment type="cofactor">
    <cofactor evidence="1 3">
        <name>pyridoxal 5'-phosphate</name>
        <dbReference type="ChEBI" id="CHEBI:597326"/>
    </cofactor>
</comment>
<dbReference type="RefSeq" id="WP_012894742.1">
    <property type="nucleotide sequence ID" value="NC_013595.1"/>
</dbReference>
<keyword evidence="2 3" id="KW-0663">Pyridoxal phosphate</keyword>
<accession>D2B0K1</accession>
<dbReference type="eggNOG" id="COG0019">
    <property type="taxonomic scope" value="Bacteria"/>
</dbReference>
<evidence type="ECO:0000256" key="3">
    <source>
        <dbReference type="PIRSR" id="PIRSR600183-50"/>
    </source>
</evidence>
<evidence type="ECO:0000313" key="8">
    <source>
        <dbReference type="EMBL" id="ACZ91013.1"/>
    </source>
</evidence>
<keyword evidence="9" id="KW-1185">Reference proteome</keyword>
<dbReference type="GO" id="GO:0006596">
    <property type="term" value="P:polyamine biosynthetic process"/>
    <property type="evidence" value="ECO:0007669"/>
    <property type="project" value="InterPro"/>
</dbReference>
<dbReference type="InterPro" id="IPR000183">
    <property type="entry name" value="Orn/DAP/Arg_de-COase"/>
</dbReference>
<feature type="compositionally biased region" description="Polar residues" evidence="5">
    <location>
        <begin position="10"/>
        <end position="24"/>
    </location>
</feature>
<proteinExistence type="inferred from homology"/>
<dbReference type="InterPro" id="IPR029066">
    <property type="entry name" value="PLP-binding_barrel"/>
</dbReference>
<dbReference type="PRINTS" id="PR01179">
    <property type="entry name" value="ODADCRBXLASE"/>
</dbReference>
<comment type="similarity">
    <text evidence="4">Belongs to the Orn/Lys/Arg decarboxylase class-II family.</text>
</comment>
<evidence type="ECO:0000256" key="1">
    <source>
        <dbReference type="ARBA" id="ARBA00001933"/>
    </source>
</evidence>
<name>D2B0K1_STRRD</name>
<dbReference type="STRING" id="479432.Sros_8366"/>
<feature type="active site" description="Proton donor" evidence="3">
    <location>
        <position position="344"/>
    </location>
</feature>
<protein>
    <submittedName>
        <fullName evidence="8">Orn/DAP/Arg decarboxylase 2</fullName>
    </submittedName>
</protein>
<dbReference type="InterPro" id="IPR022643">
    <property type="entry name" value="De-COase2_C"/>
</dbReference>
<evidence type="ECO:0000256" key="2">
    <source>
        <dbReference type="ARBA" id="ARBA00022898"/>
    </source>
</evidence>
<dbReference type="EMBL" id="CP001814">
    <property type="protein sequence ID" value="ACZ91013.1"/>
    <property type="molecule type" value="Genomic_DNA"/>
</dbReference>
<feature type="region of interest" description="Disordered" evidence="5">
    <location>
        <begin position="1"/>
        <end position="36"/>
    </location>
</feature>
<organism evidence="8 9">
    <name type="scientific">Streptosporangium roseum (strain ATCC 12428 / DSM 43021 / JCM 3005 / KCTC 9067 / NCIMB 10171 / NRRL 2505 / NI 9100)</name>
    <dbReference type="NCBI Taxonomy" id="479432"/>
    <lineage>
        <taxon>Bacteria</taxon>
        <taxon>Bacillati</taxon>
        <taxon>Actinomycetota</taxon>
        <taxon>Actinomycetes</taxon>
        <taxon>Streptosporangiales</taxon>
        <taxon>Streptosporangiaceae</taxon>
        <taxon>Streptosporangium</taxon>
    </lineage>
</organism>
<gene>
    <name evidence="8" type="ordered locus">Sros_8366</name>
</gene>
<dbReference type="KEGG" id="sro:Sros_8366"/>
<evidence type="ECO:0000259" key="7">
    <source>
        <dbReference type="Pfam" id="PF02784"/>
    </source>
</evidence>
<dbReference type="Gene3D" id="2.40.37.10">
    <property type="entry name" value="Lyase, Ornithine Decarboxylase, Chain A, domain 1"/>
    <property type="match status" value="1"/>
</dbReference>
<dbReference type="PRINTS" id="PR01182">
    <property type="entry name" value="ORNDCRBXLASE"/>
</dbReference>
<dbReference type="PANTHER" id="PTHR43727">
    <property type="entry name" value="DIAMINOPIMELATE DECARBOXYLASE"/>
    <property type="match status" value="1"/>
</dbReference>
<dbReference type="HOGENOM" id="CLU_026444_0_3_11"/>
<dbReference type="Gene3D" id="3.20.20.10">
    <property type="entry name" value="Alanine racemase"/>
    <property type="match status" value="1"/>
</dbReference>
<feature type="domain" description="Orn/DAP/Arg decarboxylase 2 C-terminal" evidence="6">
    <location>
        <begin position="54"/>
        <end position="370"/>
    </location>
</feature>
<dbReference type="AlphaFoldDB" id="D2B0K1"/>
<evidence type="ECO:0000259" key="6">
    <source>
        <dbReference type="Pfam" id="PF00278"/>
    </source>
</evidence>
<feature type="domain" description="Orn/DAP/Arg decarboxylase 2 N-terminal" evidence="7">
    <location>
        <begin position="59"/>
        <end position="285"/>
    </location>
</feature>
<evidence type="ECO:0000256" key="4">
    <source>
        <dbReference type="RuleBase" id="RU003737"/>
    </source>
</evidence>
<feature type="modified residue" description="N6-(pyridoxal phosphate)lysine" evidence="3">
    <location>
        <position position="82"/>
    </location>
</feature>
<dbReference type="Pfam" id="PF02784">
    <property type="entry name" value="Orn_Arg_deC_N"/>
    <property type="match status" value="1"/>
</dbReference>
<dbReference type="Pfam" id="PF00278">
    <property type="entry name" value="Orn_DAP_Arg_deC"/>
    <property type="match status" value="1"/>
</dbReference>
<dbReference type="Proteomes" id="UP000002029">
    <property type="component" value="Chromosome"/>
</dbReference>
<reference evidence="8 9" key="1">
    <citation type="journal article" date="2010" name="Stand. Genomic Sci.">
        <title>Complete genome sequence of Streptosporangium roseum type strain (NI 9100).</title>
        <authorList>
            <person name="Nolan M."/>
            <person name="Sikorski J."/>
            <person name="Jando M."/>
            <person name="Lucas S."/>
            <person name="Lapidus A."/>
            <person name="Glavina Del Rio T."/>
            <person name="Chen F."/>
            <person name="Tice H."/>
            <person name="Pitluck S."/>
            <person name="Cheng J.F."/>
            <person name="Chertkov O."/>
            <person name="Sims D."/>
            <person name="Meincke L."/>
            <person name="Brettin T."/>
            <person name="Han C."/>
            <person name="Detter J.C."/>
            <person name="Bruce D."/>
            <person name="Goodwin L."/>
            <person name="Land M."/>
            <person name="Hauser L."/>
            <person name="Chang Y.J."/>
            <person name="Jeffries C.D."/>
            <person name="Ivanova N."/>
            <person name="Mavromatis K."/>
            <person name="Mikhailova N."/>
            <person name="Chen A."/>
            <person name="Palaniappan K."/>
            <person name="Chain P."/>
            <person name="Rohde M."/>
            <person name="Goker M."/>
            <person name="Bristow J."/>
            <person name="Eisen J.A."/>
            <person name="Markowitz V."/>
            <person name="Hugenholtz P."/>
            <person name="Kyrpides N.C."/>
            <person name="Klenk H.P."/>
        </authorList>
    </citation>
    <scope>NUCLEOTIDE SEQUENCE [LARGE SCALE GENOMIC DNA]</scope>
    <source>
        <strain evidence="9">ATCC 12428 / DSM 43021 / JCM 3005 / NI 9100</strain>
    </source>
</reference>
<dbReference type="SUPFAM" id="SSF50621">
    <property type="entry name" value="Alanine racemase C-terminal domain-like"/>
    <property type="match status" value="1"/>
</dbReference>
<dbReference type="InterPro" id="IPR002433">
    <property type="entry name" value="Orn_de-COase"/>
</dbReference>
<dbReference type="InterPro" id="IPR009006">
    <property type="entry name" value="Ala_racemase/Decarboxylase_C"/>
</dbReference>
<dbReference type="PANTHER" id="PTHR43727:SF2">
    <property type="entry name" value="GROUP IV DECARBOXYLASE"/>
    <property type="match status" value="1"/>
</dbReference>
<evidence type="ECO:0000256" key="5">
    <source>
        <dbReference type="SAM" id="MobiDB-lite"/>
    </source>
</evidence>